<gene>
    <name evidence="1" type="ORF">C7459_118125</name>
</gene>
<dbReference type="RefSeq" id="WP_211320423.1">
    <property type="nucleotide sequence ID" value="NZ_QGGL01000018.1"/>
</dbReference>
<evidence type="ECO:0000313" key="2">
    <source>
        <dbReference type="Proteomes" id="UP000245634"/>
    </source>
</evidence>
<accession>A0A316D8R9</accession>
<organism evidence="1 2">
    <name type="scientific">Tumebacillus permanentifrigoris</name>
    <dbReference type="NCBI Taxonomy" id="378543"/>
    <lineage>
        <taxon>Bacteria</taxon>
        <taxon>Bacillati</taxon>
        <taxon>Bacillota</taxon>
        <taxon>Bacilli</taxon>
        <taxon>Bacillales</taxon>
        <taxon>Alicyclobacillaceae</taxon>
        <taxon>Tumebacillus</taxon>
    </lineage>
</organism>
<reference evidence="1 2" key="1">
    <citation type="submission" date="2018-05" db="EMBL/GenBank/DDBJ databases">
        <title>Genomic Encyclopedia of Type Strains, Phase IV (KMG-IV): sequencing the most valuable type-strain genomes for metagenomic binning, comparative biology and taxonomic classification.</title>
        <authorList>
            <person name="Goeker M."/>
        </authorList>
    </citation>
    <scope>NUCLEOTIDE SEQUENCE [LARGE SCALE GENOMIC DNA]</scope>
    <source>
        <strain evidence="1 2">DSM 18773</strain>
    </source>
</reference>
<sequence>WNFISNTFVKAESHITVMPRGWEFGEHVTESLYLKALNGVCSKIRLYVDPQSNRVVAISGLR</sequence>
<dbReference type="AlphaFoldDB" id="A0A316D8R9"/>
<protein>
    <submittedName>
        <fullName evidence="1">Uncharacterized protein</fullName>
    </submittedName>
</protein>
<comment type="caution">
    <text evidence="1">The sequence shown here is derived from an EMBL/GenBank/DDBJ whole genome shotgun (WGS) entry which is preliminary data.</text>
</comment>
<dbReference type="EMBL" id="QGGL01000018">
    <property type="protein sequence ID" value="PWK07049.1"/>
    <property type="molecule type" value="Genomic_DNA"/>
</dbReference>
<keyword evidence="2" id="KW-1185">Reference proteome</keyword>
<proteinExistence type="predicted"/>
<feature type="non-terminal residue" evidence="1">
    <location>
        <position position="1"/>
    </location>
</feature>
<name>A0A316D8R9_9BACL</name>
<evidence type="ECO:0000313" key="1">
    <source>
        <dbReference type="EMBL" id="PWK07049.1"/>
    </source>
</evidence>
<dbReference type="Proteomes" id="UP000245634">
    <property type="component" value="Unassembled WGS sequence"/>
</dbReference>